<dbReference type="GO" id="GO:0046872">
    <property type="term" value="F:metal ion binding"/>
    <property type="evidence" value="ECO:0007669"/>
    <property type="project" value="InterPro"/>
</dbReference>
<evidence type="ECO:0000259" key="1">
    <source>
        <dbReference type="Pfam" id="PF02655"/>
    </source>
</evidence>
<organism evidence="2 3">
    <name type="scientific">Thiothrix lacustris</name>
    <dbReference type="NCBI Taxonomy" id="525917"/>
    <lineage>
        <taxon>Bacteria</taxon>
        <taxon>Pseudomonadati</taxon>
        <taxon>Pseudomonadota</taxon>
        <taxon>Gammaproteobacteria</taxon>
        <taxon>Thiotrichales</taxon>
        <taxon>Thiotrichaceae</taxon>
        <taxon>Thiothrix</taxon>
    </lineage>
</organism>
<dbReference type="AlphaFoldDB" id="A0A1Y1QR13"/>
<comment type="caution">
    <text evidence="2">The sequence shown here is derived from an EMBL/GenBank/DDBJ whole genome shotgun (WGS) entry which is preliminary data.</text>
</comment>
<proteinExistence type="predicted"/>
<dbReference type="SUPFAM" id="SSF56059">
    <property type="entry name" value="Glutathione synthetase ATP-binding domain-like"/>
    <property type="match status" value="1"/>
</dbReference>
<sequence>MHVLILGARAPACLEWTRVFAASGWQVTVADSLRWPVARYSRAAQHYLRLPEPRTNPDVWIEALRDAVQTRAIDLLLPTCEEVFYLGYGLERIPCRVATMRLAALQPLHHKYQFARMTQGWSVAAPESHLLESATDVANFAATSKAWVFKPAYSRFANRTLMRPEREQLLRIQPTPQQPWVAQRYVAGREHCSYSLLVNGKLTAHACYHPRYRVGRGSGIWFEPTDPPAIRAFVAQFGQATGYHGQVAFDFIETDDRQCYVLECNPRATSGVHLFDDQPEALVKALLGEGGDSVLTPTQQPRMVALAMLLFALPRHGLSRAFWQDFASARDVIVRAGDWQPLLAQFPGLLEITGRAVTRRRGLLAAATADIEWDGQPMQKSSCA</sequence>
<dbReference type="Gene3D" id="3.30.470.20">
    <property type="entry name" value="ATP-grasp fold, B domain"/>
    <property type="match status" value="1"/>
</dbReference>
<dbReference type="Proteomes" id="UP000192491">
    <property type="component" value="Unassembled WGS sequence"/>
</dbReference>
<evidence type="ECO:0000313" key="2">
    <source>
        <dbReference type="EMBL" id="OQX11822.1"/>
    </source>
</evidence>
<dbReference type="EMBL" id="MTEJ01000079">
    <property type="protein sequence ID" value="OQX11822.1"/>
    <property type="molecule type" value="Genomic_DNA"/>
</dbReference>
<gene>
    <name evidence="2" type="ORF">BWK73_16570</name>
</gene>
<protein>
    <submittedName>
        <fullName evidence="2">ATP-grasp domain-containing protein</fullName>
    </submittedName>
</protein>
<dbReference type="GO" id="GO:0005524">
    <property type="term" value="F:ATP binding"/>
    <property type="evidence" value="ECO:0007669"/>
    <property type="project" value="InterPro"/>
</dbReference>
<reference evidence="2 3" key="1">
    <citation type="submission" date="2017-01" db="EMBL/GenBank/DDBJ databases">
        <title>Novel large sulfur bacteria in the metagenomes of groundwater-fed chemosynthetic microbial mats in the Lake Huron basin.</title>
        <authorList>
            <person name="Sharrar A.M."/>
            <person name="Flood B.E."/>
            <person name="Bailey J.V."/>
            <person name="Jones D.S."/>
            <person name="Biddanda B."/>
            <person name="Ruberg S.A."/>
            <person name="Marcus D.N."/>
            <person name="Dick G.J."/>
        </authorList>
    </citation>
    <scope>NUCLEOTIDE SEQUENCE [LARGE SCALE GENOMIC DNA]</scope>
    <source>
        <strain evidence="2">A8</strain>
    </source>
</reference>
<feature type="domain" description="ATP-grasp fold PylC-type" evidence="1">
    <location>
        <begin position="111"/>
        <end position="270"/>
    </location>
</feature>
<name>A0A1Y1QR13_9GAMM</name>
<dbReference type="Pfam" id="PF02655">
    <property type="entry name" value="ATP-grasp_3"/>
    <property type="match status" value="1"/>
</dbReference>
<dbReference type="InterPro" id="IPR003806">
    <property type="entry name" value="ATP-grasp_PylC-type"/>
</dbReference>
<accession>A0A1Y1QR13</accession>
<evidence type="ECO:0000313" key="3">
    <source>
        <dbReference type="Proteomes" id="UP000192491"/>
    </source>
</evidence>